<proteinExistence type="predicted"/>
<protein>
    <submittedName>
        <fullName evidence="1">Uncharacterized protein</fullName>
    </submittedName>
</protein>
<evidence type="ECO:0000313" key="1">
    <source>
        <dbReference type="EMBL" id="CAN0463442.1"/>
    </source>
</evidence>
<feature type="non-terminal residue" evidence="1">
    <location>
        <position position="1"/>
    </location>
</feature>
<reference evidence="1" key="1">
    <citation type="submission" date="2023-05" db="EMBL/GenBank/DDBJ databases">
        <authorList>
            <consortium name="ELIXIR-Norway"/>
        </authorList>
    </citation>
    <scope>NUCLEOTIDE SEQUENCE</scope>
</reference>
<reference evidence="1" key="2">
    <citation type="submission" date="2025-03" db="EMBL/GenBank/DDBJ databases">
        <authorList>
            <consortium name="ELIXIR-Norway"/>
            <consortium name="Elixir Norway"/>
        </authorList>
    </citation>
    <scope>NUCLEOTIDE SEQUENCE</scope>
</reference>
<organism evidence="1 2">
    <name type="scientific">Rangifer tarandus platyrhynchus</name>
    <name type="common">Svalbard reindeer</name>
    <dbReference type="NCBI Taxonomy" id="3082113"/>
    <lineage>
        <taxon>Eukaryota</taxon>
        <taxon>Metazoa</taxon>
        <taxon>Chordata</taxon>
        <taxon>Craniata</taxon>
        <taxon>Vertebrata</taxon>
        <taxon>Euteleostomi</taxon>
        <taxon>Mammalia</taxon>
        <taxon>Eutheria</taxon>
        <taxon>Laurasiatheria</taxon>
        <taxon>Artiodactyla</taxon>
        <taxon>Ruminantia</taxon>
        <taxon>Pecora</taxon>
        <taxon>Cervidae</taxon>
        <taxon>Odocoileinae</taxon>
        <taxon>Rangifer</taxon>
    </lineage>
</organism>
<dbReference type="Proteomes" id="UP001162501">
    <property type="component" value="Chromosome 30"/>
</dbReference>
<sequence>CCICNHPGWDCCRIIKKWCFEKIQKRGAVNLVEKKRHGEQLSQHSAFYAIILKVKNWRYKGIEEEQVTIQIRSRSNHVD</sequence>
<dbReference type="EMBL" id="OX596114">
    <property type="protein sequence ID" value="CAN0463442.1"/>
    <property type="molecule type" value="Genomic_DNA"/>
</dbReference>
<gene>
    <name evidence="1" type="ORF">MRATA1EN22A_LOCUS20136</name>
</gene>
<evidence type="ECO:0000313" key="2">
    <source>
        <dbReference type="Proteomes" id="UP001162501"/>
    </source>
</evidence>
<accession>A0AC59ZMC2</accession>
<name>A0AC59ZMC2_RANTA</name>